<dbReference type="PANTHER" id="PTHR43547:SF2">
    <property type="entry name" value="HYBRID SIGNAL TRANSDUCTION HISTIDINE KINASE C"/>
    <property type="match status" value="1"/>
</dbReference>
<feature type="domain" description="Response regulatory" evidence="4">
    <location>
        <begin position="15"/>
        <end position="130"/>
    </location>
</feature>
<dbReference type="InterPro" id="IPR011006">
    <property type="entry name" value="CheY-like_superfamily"/>
</dbReference>
<dbReference type="GO" id="GO:0000155">
    <property type="term" value="F:phosphorelay sensor kinase activity"/>
    <property type="evidence" value="ECO:0007669"/>
    <property type="project" value="TreeGrafter"/>
</dbReference>
<accession>A0A8E7AZB5</accession>
<dbReference type="PANTHER" id="PTHR43547">
    <property type="entry name" value="TWO-COMPONENT HISTIDINE KINASE"/>
    <property type="match status" value="1"/>
</dbReference>
<dbReference type="CDD" id="cd00156">
    <property type="entry name" value="REC"/>
    <property type="match status" value="1"/>
</dbReference>
<dbReference type="PRINTS" id="PR00344">
    <property type="entry name" value="BCTRLSENSOR"/>
</dbReference>
<dbReference type="InterPro" id="IPR001789">
    <property type="entry name" value="Sig_transdc_resp-reg_receiver"/>
</dbReference>
<dbReference type="AlphaFoldDB" id="A0A8E7AZB5"/>
<dbReference type="Pfam" id="PF00072">
    <property type="entry name" value="Response_reg"/>
    <property type="match status" value="1"/>
</dbReference>
<dbReference type="InterPro" id="IPR029016">
    <property type="entry name" value="GAF-like_dom_sf"/>
</dbReference>
<protein>
    <submittedName>
        <fullName evidence="5">Response regulator</fullName>
    </submittedName>
</protein>
<name>A0A8E7AZB5_9EURY</name>
<dbReference type="SMART" id="SM00387">
    <property type="entry name" value="HATPase_c"/>
    <property type="match status" value="1"/>
</dbReference>
<keyword evidence="6" id="KW-1185">Reference proteome</keyword>
<evidence type="ECO:0000256" key="1">
    <source>
        <dbReference type="ARBA" id="ARBA00022553"/>
    </source>
</evidence>
<feature type="domain" description="Histidine kinase" evidence="3">
    <location>
        <begin position="431"/>
        <end position="527"/>
    </location>
</feature>
<feature type="modified residue" description="4-aspartylphosphate" evidence="2">
    <location>
        <position position="65"/>
    </location>
</feature>
<dbReference type="InterPro" id="IPR036890">
    <property type="entry name" value="HATPase_C_sf"/>
</dbReference>
<dbReference type="Pfam" id="PF02518">
    <property type="entry name" value="HATPase_c"/>
    <property type="match status" value="1"/>
</dbReference>
<reference evidence="5 6" key="1">
    <citation type="submission" date="2021-05" db="EMBL/GenBank/DDBJ databases">
        <title>A novel Methanospirillum isolate from a pyrite-forming mixed culture.</title>
        <authorList>
            <person name="Bunk B."/>
            <person name="Sproer C."/>
            <person name="Spring S."/>
            <person name="Pester M."/>
        </authorList>
    </citation>
    <scope>NUCLEOTIDE SEQUENCE [LARGE SCALE GENOMIC DNA]</scope>
    <source>
        <strain evidence="5 6">J.3.6.1-F.2.7.3</strain>
    </source>
</reference>
<dbReference type="PROSITE" id="PS50110">
    <property type="entry name" value="RESPONSE_REGULATORY"/>
    <property type="match status" value="1"/>
</dbReference>
<evidence type="ECO:0000313" key="6">
    <source>
        <dbReference type="Proteomes" id="UP000680656"/>
    </source>
</evidence>
<dbReference type="Gene3D" id="3.30.565.10">
    <property type="entry name" value="Histidine kinase-like ATPase, C-terminal domain"/>
    <property type="match status" value="1"/>
</dbReference>
<dbReference type="KEGG" id="mrtj:KHC33_06515"/>
<organism evidence="5 6">
    <name type="scientific">Methanospirillum purgamenti</name>
    <dbReference type="NCBI Taxonomy" id="2834276"/>
    <lineage>
        <taxon>Archaea</taxon>
        <taxon>Methanobacteriati</taxon>
        <taxon>Methanobacteriota</taxon>
        <taxon>Stenosarchaea group</taxon>
        <taxon>Methanomicrobia</taxon>
        <taxon>Methanomicrobiales</taxon>
        <taxon>Methanospirillaceae</taxon>
        <taxon>Methanospirillum</taxon>
    </lineage>
</organism>
<evidence type="ECO:0000259" key="4">
    <source>
        <dbReference type="PROSITE" id="PS50110"/>
    </source>
</evidence>
<dbReference type="SUPFAM" id="SSF52172">
    <property type="entry name" value="CheY-like"/>
    <property type="match status" value="1"/>
</dbReference>
<dbReference type="SUPFAM" id="SSF55781">
    <property type="entry name" value="GAF domain-like"/>
    <property type="match status" value="1"/>
</dbReference>
<dbReference type="SMART" id="SM00448">
    <property type="entry name" value="REC"/>
    <property type="match status" value="1"/>
</dbReference>
<keyword evidence="1 2" id="KW-0597">Phosphoprotein</keyword>
<dbReference type="GeneID" id="65096821"/>
<sequence>MSEYQQPLYHYQPIQVLHVDDDPNILAITKIFLEHSGQIRVNSCSSVQEAFEYLLRESVDVFISDYEMPDMTGIEFLQTIRGHNCDTPFILFTGRGRESVVISAMNSGATFYVQKGGDPKSQFAELSDKILKACRQYRDQQKVRHLSRIFQVLREVGDAVFGNEDTREVFSRLCTRITSEPGYQNMRIVLLDRSGEVRGVYHAGLEEQIERFVSYLKTGQRTSCYRKALHSKGRPVICAPDDTCHSCPLYSGHHESHTLTMPLEHGGTIYGIVSVTLDPAYSCDPDEQAMLIDISREISYALYHFSLKEEHNAMEALIGTNKKLDILNTITRHDIRNELTVQSFHYENLLELANKYPDIREDVIEIGNSLNNIQEHLMFSDVYQKIGIQKPQWLSIHRIIENITLSHGFGNVSILHSTGTLEIYTDPMFGKIIINLVENALMHGCRVSTIQIRFIEQIDSGLLIIEDDGVGIPDTKKSLIFERGVGRNSGLGLFYTREILALTGMSITETGRYGNGARFEITVPKRCYRFYKGEELLDSIPTSFAMRVHPDDS</sequence>
<dbReference type="SUPFAM" id="SSF55874">
    <property type="entry name" value="ATPase domain of HSP90 chaperone/DNA topoisomerase II/histidine kinase"/>
    <property type="match status" value="1"/>
</dbReference>
<proteinExistence type="predicted"/>
<dbReference type="RefSeq" id="WP_214420914.1">
    <property type="nucleotide sequence ID" value="NZ_CP075546.1"/>
</dbReference>
<dbReference type="Gene3D" id="3.30.450.40">
    <property type="match status" value="1"/>
</dbReference>
<evidence type="ECO:0000259" key="3">
    <source>
        <dbReference type="PROSITE" id="PS50109"/>
    </source>
</evidence>
<dbReference type="InterPro" id="IPR004358">
    <property type="entry name" value="Sig_transdc_His_kin-like_C"/>
</dbReference>
<dbReference type="EMBL" id="CP075546">
    <property type="protein sequence ID" value="QVV90140.1"/>
    <property type="molecule type" value="Genomic_DNA"/>
</dbReference>
<dbReference type="Gene3D" id="3.40.50.2300">
    <property type="match status" value="1"/>
</dbReference>
<dbReference type="InterPro" id="IPR005467">
    <property type="entry name" value="His_kinase_dom"/>
</dbReference>
<dbReference type="PROSITE" id="PS50109">
    <property type="entry name" value="HIS_KIN"/>
    <property type="match status" value="1"/>
</dbReference>
<dbReference type="CDD" id="cd00075">
    <property type="entry name" value="HATPase"/>
    <property type="match status" value="1"/>
</dbReference>
<dbReference type="InterPro" id="IPR003594">
    <property type="entry name" value="HATPase_dom"/>
</dbReference>
<dbReference type="Proteomes" id="UP000680656">
    <property type="component" value="Chromosome"/>
</dbReference>
<evidence type="ECO:0000313" key="5">
    <source>
        <dbReference type="EMBL" id="QVV90140.1"/>
    </source>
</evidence>
<gene>
    <name evidence="5" type="ORF">KHC33_06515</name>
</gene>
<evidence type="ECO:0000256" key="2">
    <source>
        <dbReference type="PROSITE-ProRule" id="PRU00169"/>
    </source>
</evidence>